<evidence type="ECO:0000313" key="1">
    <source>
        <dbReference type="EMBL" id="KAE8380152.1"/>
    </source>
</evidence>
<sequence length="345" mass="39620">MAHPNIDEHIVVDTSDEDSLCDAQSILDSNVSLHSTVRDYEYENGRRYHAYRNGQYPIPNDEEEQDRLAFMHHMFKLLLGGALYRAPVDQAQRPQRILDVGTGTGIWALEIAEDFPDAEIVGTDLSPIQPNWVPPNCTFLVDDAESEWAFSPGEAFDYVHVRSLGGGISDWKQFLDQAYRHVKPGGWIEVQEYETWIRSDDGTAEQALMLMDWQNKIDEASRLFGRHMNVAPHIAQWMEDANFINVQDDIYKAPVGSWPKNNRLKEIGRVGKVTLYEAVEPYTLALFTRVLGYSPEDARDYVDKVRAELLNGSHHVYVLYHFVYGQRPLEDETNEQGMDTDIRRQ</sequence>
<keyword evidence="1" id="KW-0808">Transferase</keyword>
<dbReference type="PANTHER" id="PTHR43591">
    <property type="entry name" value="METHYLTRANSFERASE"/>
    <property type="match status" value="1"/>
</dbReference>
<dbReference type="OrthoDB" id="2013972at2759"/>
<dbReference type="InterPro" id="IPR029063">
    <property type="entry name" value="SAM-dependent_MTases_sf"/>
</dbReference>
<keyword evidence="1" id="KW-0489">Methyltransferase</keyword>
<gene>
    <name evidence="1" type="ORF">BDV26DRAFT_279805</name>
</gene>
<dbReference type="CDD" id="cd02440">
    <property type="entry name" value="AdoMet_MTases"/>
    <property type="match status" value="1"/>
</dbReference>
<protein>
    <submittedName>
        <fullName evidence="1">S-adenosyl-L-methionine-dependent methyltransferase</fullName>
    </submittedName>
</protein>
<dbReference type="GO" id="GO:0032259">
    <property type="term" value="P:methylation"/>
    <property type="evidence" value="ECO:0007669"/>
    <property type="project" value="UniProtKB-KW"/>
</dbReference>
<keyword evidence="2" id="KW-1185">Reference proteome</keyword>
<dbReference type="EMBL" id="ML736185">
    <property type="protein sequence ID" value="KAE8380152.1"/>
    <property type="molecule type" value="Genomic_DNA"/>
</dbReference>
<dbReference type="Pfam" id="PF13489">
    <property type="entry name" value="Methyltransf_23"/>
    <property type="match status" value="1"/>
</dbReference>
<proteinExistence type="predicted"/>
<dbReference type="GO" id="GO:0008168">
    <property type="term" value="F:methyltransferase activity"/>
    <property type="evidence" value="ECO:0007669"/>
    <property type="project" value="UniProtKB-KW"/>
</dbReference>
<evidence type="ECO:0000313" key="2">
    <source>
        <dbReference type="Proteomes" id="UP000326198"/>
    </source>
</evidence>
<organism evidence="1 2">
    <name type="scientific">Aspergillus bertholletiae</name>
    <dbReference type="NCBI Taxonomy" id="1226010"/>
    <lineage>
        <taxon>Eukaryota</taxon>
        <taxon>Fungi</taxon>
        <taxon>Dikarya</taxon>
        <taxon>Ascomycota</taxon>
        <taxon>Pezizomycotina</taxon>
        <taxon>Eurotiomycetes</taxon>
        <taxon>Eurotiomycetidae</taxon>
        <taxon>Eurotiales</taxon>
        <taxon>Aspergillaceae</taxon>
        <taxon>Aspergillus</taxon>
        <taxon>Aspergillus subgen. Circumdati</taxon>
    </lineage>
</organism>
<dbReference type="Gene3D" id="3.40.50.150">
    <property type="entry name" value="Vaccinia Virus protein VP39"/>
    <property type="match status" value="1"/>
</dbReference>
<reference evidence="1 2" key="1">
    <citation type="submission" date="2019-04" db="EMBL/GenBank/DDBJ databases">
        <title>Friends and foes A comparative genomics studyof 23 Aspergillus species from section Flavi.</title>
        <authorList>
            <consortium name="DOE Joint Genome Institute"/>
            <person name="Kjaerbolling I."/>
            <person name="Vesth T."/>
            <person name="Frisvad J.C."/>
            <person name="Nybo J.L."/>
            <person name="Theobald S."/>
            <person name="Kildgaard S."/>
            <person name="Isbrandt T."/>
            <person name="Kuo A."/>
            <person name="Sato A."/>
            <person name="Lyhne E.K."/>
            <person name="Kogle M.E."/>
            <person name="Wiebenga A."/>
            <person name="Kun R.S."/>
            <person name="Lubbers R.J."/>
            <person name="Makela M.R."/>
            <person name="Barry K."/>
            <person name="Chovatia M."/>
            <person name="Clum A."/>
            <person name="Daum C."/>
            <person name="Haridas S."/>
            <person name="He G."/>
            <person name="LaButti K."/>
            <person name="Lipzen A."/>
            <person name="Mondo S."/>
            <person name="Riley R."/>
            <person name="Salamov A."/>
            <person name="Simmons B.A."/>
            <person name="Magnuson J.K."/>
            <person name="Henrissat B."/>
            <person name="Mortensen U.H."/>
            <person name="Larsen T.O."/>
            <person name="Devries R.P."/>
            <person name="Grigoriev I.V."/>
            <person name="Machida M."/>
            <person name="Baker S.E."/>
            <person name="Andersen M.R."/>
        </authorList>
    </citation>
    <scope>NUCLEOTIDE SEQUENCE [LARGE SCALE GENOMIC DNA]</scope>
    <source>
        <strain evidence="1 2">IBT 29228</strain>
    </source>
</reference>
<dbReference type="AlphaFoldDB" id="A0A5N7BEF1"/>
<dbReference type="Proteomes" id="UP000326198">
    <property type="component" value="Unassembled WGS sequence"/>
</dbReference>
<dbReference type="SUPFAM" id="SSF53335">
    <property type="entry name" value="S-adenosyl-L-methionine-dependent methyltransferases"/>
    <property type="match status" value="1"/>
</dbReference>
<dbReference type="PANTHER" id="PTHR43591:SF10">
    <property type="entry name" value="ABC TRANSMEMBRANE TYPE-1 DOMAIN-CONTAINING PROTEIN-RELATED"/>
    <property type="match status" value="1"/>
</dbReference>
<accession>A0A5N7BEF1</accession>
<name>A0A5N7BEF1_9EURO</name>